<keyword evidence="9" id="KW-1185">Reference proteome</keyword>
<dbReference type="InterPro" id="IPR001328">
    <property type="entry name" value="Pept_tRNA_hydro"/>
</dbReference>
<dbReference type="RefSeq" id="WP_006965916.1">
    <property type="nucleotide sequence ID" value="NZ_APJX01000004.1"/>
</dbReference>
<evidence type="ECO:0000256" key="7">
    <source>
        <dbReference type="HAMAP-Rule" id="MF_00083"/>
    </source>
</evidence>
<sequence length="193" mass="21013">MSSTRFKLIAGLGNPGETYSRTRHNIGFLVVQAIAEQADTEFNKTRFDANYTRTTLYGQDVFLVKPLSYMNRSGFPLQKLSAYFKIPVNDIIVVHDDMDLPFGVLKIVQDRGSGGHNGIKSIVDAFGSKGFVRVRVGVGHPGTQTGVTGHVLGGFTPEEQAGLDTVIKDAVAACRLILSRGVVQAMNQVNSRR</sequence>
<reference evidence="8 9" key="1">
    <citation type="journal article" date="2013" name="Genome Announc.">
        <title>Draft Genome Sequence of Desulfotignum phosphitoxidans DSM 13687 Strain FiPS-3.</title>
        <authorList>
            <person name="Poehlein A."/>
            <person name="Daniel R."/>
            <person name="Simeonova D.D."/>
        </authorList>
    </citation>
    <scope>NUCLEOTIDE SEQUENCE [LARGE SCALE GENOMIC DNA]</scope>
    <source>
        <strain evidence="8 9">DSM 13687</strain>
    </source>
</reference>
<comment type="similarity">
    <text evidence="5 7">Belongs to the PTH family.</text>
</comment>
<keyword evidence="7" id="KW-0963">Cytoplasm</keyword>
<dbReference type="NCBIfam" id="TIGR00447">
    <property type="entry name" value="pth"/>
    <property type="match status" value="1"/>
</dbReference>
<feature type="active site" description="Proton acceptor" evidence="7">
    <location>
        <position position="24"/>
    </location>
</feature>
<evidence type="ECO:0000313" key="9">
    <source>
        <dbReference type="Proteomes" id="UP000014216"/>
    </source>
</evidence>
<name>S0FX84_9BACT</name>
<keyword evidence="2 7" id="KW-0820">tRNA-binding</keyword>
<dbReference type="GO" id="GO:0006515">
    <property type="term" value="P:protein quality control for misfolded or incompletely synthesized proteins"/>
    <property type="evidence" value="ECO:0007669"/>
    <property type="project" value="UniProtKB-UniRule"/>
</dbReference>
<evidence type="ECO:0000256" key="3">
    <source>
        <dbReference type="ARBA" id="ARBA00022801"/>
    </source>
</evidence>
<dbReference type="Proteomes" id="UP000014216">
    <property type="component" value="Unassembled WGS sequence"/>
</dbReference>
<dbReference type="HAMAP" id="MF_00083">
    <property type="entry name" value="Pept_tRNA_hydro_bact"/>
    <property type="match status" value="1"/>
</dbReference>
<dbReference type="FunFam" id="3.40.50.1470:FF:000001">
    <property type="entry name" value="Peptidyl-tRNA hydrolase"/>
    <property type="match status" value="1"/>
</dbReference>
<comment type="function">
    <text evidence="7">Hydrolyzes ribosome-free peptidyl-tRNAs (with 1 or more amino acids incorporated), which drop off the ribosome during protein synthesis, or as a result of ribosome stalling.</text>
</comment>
<comment type="function">
    <text evidence="7">Catalyzes the release of premature peptidyl moieties from peptidyl-tRNA molecules trapped in stalled 50S ribosomal subunits, and thus maintains levels of free tRNAs and 50S ribosomes.</text>
</comment>
<protein>
    <recommendedName>
        <fullName evidence="6 7">Peptidyl-tRNA hydrolase</fullName>
        <shortName evidence="7">Pth</shortName>
        <ecNumber evidence="1 7">3.1.1.29</ecNumber>
    </recommendedName>
</protein>
<feature type="site" description="Stabilizes the basic form of H active site to accept a proton" evidence="7">
    <location>
        <position position="96"/>
    </location>
</feature>
<evidence type="ECO:0000256" key="1">
    <source>
        <dbReference type="ARBA" id="ARBA00013260"/>
    </source>
</evidence>
<dbReference type="PROSITE" id="PS01196">
    <property type="entry name" value="PEPT_TRNA_HYDROL_2"/>
    <property type="match status" value="1"/>
</dbReference>
<accession>S0FX84</accession>
<dbReference type="InterPro" id="IPR036416">
    <property type="entry name" value="Pept_tRNA_hydro_sf"/>
</dbReference>
<dbReference type="GO" id="GO:0005737">
    <property type="term" value="C:cytoplasm"/>
    <property type="evidence" value="ECO:0007669"/>
    <property type="project" value="UniProtKB-SubCell"/>
</dbReference>
<dbReference type="Pfam" id="PF01195">
    <property type="entry name" value="Pept_tRNA_hydro"/>
    <property type="match status" value="1"/>
</dbReference>
<proteinExistence type="inferred from homology"/>
<comment type="catalytic activity">
    <reaction evidence="7">
        <text>an N-acyl-L-alpha-aminoacyl-tRNA + H2O = an N-acyl-L-amino acid + a tRNA + H(+)</text>
        <dbReference type="Rhea" id="RHEA:54448"/>
        <dbReference type="Rhea" id="RHEA-COMP:10123"/>
        <dbReference type="Rhea" id="RHEA-COMP:13883"/>
        <dbReference type="ChEBI" id="CHEBI:15377"/>
        <dbReference type="ChEBI" id="CHEBI:15378"/>
        <dbReference type="ChEBI" id="CHEBI:59874"/>
        <dbReference type="ChEBI" id="CHEBI:78442"/>
        <dbReference type="ChEBI" id="CHEBI:138191"/>
        <dbReference type="EC" id="3.1.1.29"/>
    </reaction>
</comment>
<evidence type="ECO:0000256" key="4">
    <source>
        <dbReference type="ARBA" id="ARBA00022884"/>
    </source>
</evidence>
<keyword evidence="4 7" id="KW-0694">RNA-binding</keyword>
<dbReference type="GO" id="GO:0072344">
    <property type="term" value="P:rescue of stalled ribosome"/>
    <property type="evidence" value="ECO:0007669"/>
    <property type="project" value="UniProtKB-UniRule"/>
</dbReference>
<dbReference type="CDD" id="cd00462">
    <property type="entry name" value="PTH"/>
    <property type="match status" value="1"/>
</dbReference>
<comment type="subcellular location">
    <subcellularLocation>
        <location evidence="7">Cytoplasm</location>
    </subcellularLocation>
</comment>
<keyword evidence="3 7" id="KW-0378">Hydrolase</keyword>
<dbReference type="PATRIC" id="fig|1286635.3.peg.2251"/>
<dbReference type="SUPFAM" id="SSF53178">
    <property type="entry name" value="Peptidyl-tRNA hydrolase-like"/>
    <property type="match status" value="1"/>
</dbReference>
<dbReference type="EMBL" id="APJX01000004">
    <property type="protein sequence ID" value="EMS79663.1"/>
    <property type="molecule type" value="Genomic_DNA"/>
</dbReference>
<comment type="caution">
    <text evidence="8">The sequence shown here is derived from an EMBL/GenBank/DDBJ whole genome shotgun (WGS) entry which is preliminary data.</text>
</comment>
<dbReference type="EC" id="3.1.1.29" evidence="1 7"/>
<organism evidence="8 9">
    <name type="scientific">Desulfotignum phosphitoxidans DSM 13687</name>
    <dbReference type="NCBI Taxonomy" id="1286635"/>
    <lineage>
        <taxon>Bacteria</taxon>
        <taxon>Pseudomonadati</taxon>
        <taxon>Thermodesulfobacteriota</taxon>
        <taxon>Desulfobacteria</taxon>
        <taxon>Desulfobacterales</taxon>
        <taxon>Desulfobacteraceae</taxon>
        <taxon>Desulfotignum</taxon>
    </lineage>
</organism>
<dbReference type="GO" id="GO:0004045">
    <property type="term" value="F:peptidyl-tRNA hydrolase activity"/>
    <property type="evidence" value="ECO:0007669"/>
    <property type="project" value="UniProtKB-UniRule"/>
</dbReference>
<evidence type="ECO:0000256" key="5">
    <source>
        <dbReference type="ARBA" id="ARBA00038063"/>
    </source>
</evidence>
<feature type="binding site" evidence="7">
    <location>
        <position position="69"/>
    </location>
    <ligand>
        <name>tRNA</name>
        <dbReference type="ChEBI" id="CHEBI:17843"/>
    </ligand>
</feature>
<comment type="subunit">
    <text evidence="7">Monomer.</text>
</comment>
<dbReference type="Gene3D" id="3.40.50.1470">
    <property type="entry name" value="Peptidyl-tRNA hydrolase"/>
    <property type="match status" value="1"/>
</dbReference>
<feature type="binding site" evidence="7">
    <location>
        <position position="117"/>
    </location>
    <ligand>
        <name>tRNA</name>
        <dbReference type="ChEBI" id="CHEBI:17843"/>
    </ligand>
</feature>
<feature type="binding site" evidence="7">
    <location>
        <position position="19"/>
    </location>
    <ligand>
        <name>tRNA</name>
        <dbReference type="ChEBI" id="CHEBI:17843"/>
    </ligand>
</feature>
<gene>
    <name evidence="7 8" type="primary">pth</name>
    <name evidence="8" type="ORF">Dpo_4c02140</name>
</gene>
<evidence type="ECO:0000313" key="8">
    <source>
        <dbReference type="EMBL" id="EMS79663.1"/>
    </source>
</evidence>
<dbReference type="PANTHER" id="PTHR17224:SF1">
    <property type="entry name" value="PEPTIDYL-TRNA HYDROLASE"/>
    <property type="match status" value="1"/>
</dbReference>
<dbReference type="PANTHER" id="PTHR17224">
    <property type="entry name" value="PEPTIDYL-TRNA HYDROLASE"/>
    <property type="match status" value="1"/>
</dbReference>
<evidence type="ECO:0000256" key="2">
    <source>
        <dbReference type="ARBA" id="ARBA00022555"/>
    </source>
</evidence>
<dbReference type="GO" id="GO:0000049">
    <property type="term" value="F:tRNA binding"/>
    <property type="evidence" value="ECO:0007669"/>
    <property type="project" value="UniProtKB-UniRule"/>
</dbReference>
<dbReference type="OrthoDB" id="9800507at2"/>
<evidence type="ECO:0000256" key="6">
    <source>
        <dbReference type="ARBA" id="ARBA00050038"/>
    </source>
</evidence>
<feature type="site" description="Discriminates between blocked and unblocked aminoacyl-tRNA" evidence="7">
    <location>
        <position position="14"/>
    </location>
</feature>
<dbReference type="InterPro" id="IPR018171">
    <property type="entry name" value="Pept_tRNA_hydro_CS"/>
</dbReference>
<feature type="binding site" evidence="7">
    <location>
        <position position="71"/>
    </location>
    <ligand>
        <name>tRNA</name>
        <dbReference type="ChEBI" id="CHEBI:17843"/>
    </ligand>
</feature>
<dbReference type="AlphaFoldDB" id="S0FX84"/>